<dbReference type="RefSeq" id="WP_260175521.1">
    <property type="nucleotide sequence ID" value="NZ_JACHBW010000030.1"/>
</dbReference>
<sequence length="42" mass="4646">MAETVFRVDPLDVPPPGVTDTNMLAKGNACITMPQTRRIFNK</sequence>
<dbReference type="AlphaFoldDB" id="A0A7W9U660"/>
<accession>A0A7W9U660</accession>
<dbReference type="EMBL" id="JACHBW010000030">
    <property type="protein sequence ID" value="MBB6106670.1"/>
    <property type="molecule type" value="Genomic_DNA"/>
</dbReference>
<keyword evidence="2" id="KW-1185">Reference proteome</keyword>
<evidence type="ECO:0000313" key="1">
    <source>
        <dbReference type="EMBL" id="MBB6106670.1"/>
    </source>
</evidence>
<organism evidence="1 2">
    <name type="scientific">Paraburkholderia bannensis</name>
    <dbReference type="NCBI Taxonomy" id="765414"/>
    <lineage>
        <taxon>Bacteria</taxon>
        <taxon>Pseudomonadati</taxon>
        <taxon>Pseudomonadota</taxon>
        <taxon>Betaproteobacteria</taxon>
        <taxon>Burkholderiales</taxon>
        <taxon>Burkholderiaceae</taxon>
        <taxon>Paraburkholderia</taxon>
    </lineage>
</organism>
<comment type="caution">
    <text evidence="1">The sequence shown here is derived from an EMBL/GenBank/DDBJ whole genome shotgun (WGS) entry which is preliminary data.</text>
</comment>
<evidence type="ECO:0000313" key="2">
    <source>
        <dbReference type="Proteomes" id="UP000571554"/>
    </source>
</evidence>
<protein>
    <submittedName>
        <fullName evidence="1">Uncharacterized protein</fullName>
    </submittedName>
</protein>
<dbReference type="Proteomes" id="UP000571554">
    <property type="component" value="Unassembled WGS sequence"/>
</dbReference>
<gene>
    <name evidence="1" type="ORF">F4827_006546</name>
</gene>
<name>A0A7W9U660_9BURK</name>
<proteinExistence type="predicted"/>
<reference evidence="1 2" key="1">
    <citation type="submission" date="2020-08" db="EMBL/GenBank/DDBJ databases">
        <title>Above-ground endophytic microbial communities from plants in different locations in the United States.</title>
        <authorList>
            <person name="Frank C."/>
        </authorList>
    </citation>
    <scope>NUCLEOTIDE SEQUENCE [LARGE SCALE GENOMIC DNA]</scope>
    <source>
        <strain evidence="1 2">WP4_2_2</strain>
    </source>
</reference>